<protein>
    <recommendedName>
        <fullName evidence="2">DUF2726 domain-containing protein</fullName>
    </recommendedName>
</protein>
<dbReference type="EMBL" id="AP022821">
    <property type="protein sequence ID" value="BCA93042.1"/>
    <property type="molecule type" value="Genomic_DNA"/>
</dbReference>
<accession>A0A6F8SZ79</accession>
<gene>
    <name evidence="3" type="ORF">HMSLTHF_28170</name>
</gene>
<dbReference type="RefSeq" id="WP_172416512.1">
    <property type="nucleotide sequence ID" value="NZ_AP022821.1"/>
</dbReference>
<evidence type="ECO:0000313" key="3">
    <source>
        <dbReference type="EMBL" id="BCA93042.1"/>
    </source>
</evidence>
<evidence type="ECO:0000313" key="4">
    <source>
        <dbReference type="Proteomes" id="UP000503197"/>
    </source>
</evidence>
<name>A0A6F8SZ79_9GAMM</name>
<proteinExistence type="predicted"/>
<feature type="transmembrane region" description="Helical" evidence="1">
    <location>
        <begin position="12"/>
        <end position="34"/>
    </location>
</feature>
<reference evidence="3 4" key="1">
    <citation type="submission" date="2020-02" db="EMBL/GenBank/DDBJ databases">
        <title>Complete Genome Sequence of Halomonas meridiana strain BAA-801, Isolated from Deep Sea Thermal Vent.</title>
        <authorList>
            <person name="Takahashi Y."/>
            <person name="Takahashi H."/>
            <person name="Galipon J."/>
            <person name="Arakawa K."/>
        </authorList>
    </citation>
    <scope>NUCLEOTIDE SEQUENCE [LARGE SCALE GENOMIC DNA]</scope>
    <source>
        <strain evidence="3 4">Slthf1</strain>
    </source>
</reference>
<dbReference type="Proteomes" id="UP000503197">
    <property type="component" value="Chromosome"/>
</dbReference>
<evidence type="ECO:0000256" key="1">
    <source>
        <dbReference type="SAM" id="Phobius"/>
    </source>
</evidence>
<keyword evidence="1" id="KW-0472">Membrane</keyword>
<dbReference type="Pfam" id="PF10881">
    <property type="entry name" value="DUF2726"/>
    <property type="match status" value="1"/>
</dbReference>
<feature type="domain" description="DUF2726" evidence="2">
    <location>
        <begin position="104"/>
        <end position="225"/>
    </location>
</feature>
<sequence length="226" mass="26495">MNSNPFIGLESFFINIVFFVIAVAICTAILQALISKKSKVVNAKKRKHREYVRAMNYRRDGVVGNVKKEQEEEMLLKLKKGLEGKEKTYAEELIRHGGAYVAKSQMMSKSEQGVYKILEKAYGDKYYIFCQVRVVDIVQPNITKYQTWTKEYKSLFWQVSQWHFDYVMCNKDDFSIFCALELDDPSHEREDRKRRDRILNSVCEDAGVALKRMRLNHEDKKVEVIA</sequence>
<keyword evidence="1" id="KW-0812">Transmembrane</keyword>
<dbReference type="AlphaFoldDB" id="A0A6F8SZ79"/>
<evidence type="ECO:0000259" key="2">
    <source>
        <dbReference type="Pfam" id="PF10881"/>
    </source>
</evidence>
<organism evidence="3 4">
    <name type="scientific">Vreelandella aquamarina</name>
    <dbReference type="NCBI Taxonomy" id="77097"/>
    <lineage>
        <taxon>Bacteria</taxon>
        <taxon>Pseudomonadati</taxon>
        <taxon>Pseudomonadota</taxon>
        <taxon>Gammaproteobacteria</taxon>
        <taxon>Oceanospirillales</taxon>
        <taxon>Halomonadaceae</taxon>
        <taxon>Vreelandella</taxon>
    </lineage>
</organism>
<dbReference type="InterPro" id="IPR024402">
    <property type="entry name" value="DUF2726"/>
</dbReference>
<keyword evidence="1" id="KW-1133">Transmembrane helix</keyword>